<dbReference type="AlphaFoldDB" id="A0AA88TE37"/>
<keyword evidence="16" id="KW-1185">Reference proteome</keyword>
<dbReference type="GO" id="GO:0004252">
    <property type="term" value="F:serine-type endopeptidase activity"/>
    <property type="evidence" value="ECO:0007669"/>
    <property type="project" value="UniProtKB-EC"/>
</dbReference>
<keyword evidence="7" id="KW-0649">Protein kinase inhibitor</keyword>
<evidence type="ECO:0000256" key="7">
    <source>
        <dbReference type="ARBA" id="ARBA00023013"/>
    </source>
</evidence>
<dbReference type="Pfam" id="PF15170">
    <property type="entry name" value="CaM-KIIN"/>
    <property type="match status" value="1"/>
</dbReference>
<evidence type="ECO:0000313" key="16">
    <source>
        <dbReference type="Proteomes" id="UP001187343"/>
    </source>
</evidence>
<evidence type="ECO:0000259" key="14">
    <source>
        <dbReference type="PROSITE" id="PS50240"/>
    </source>
</evidence>
<evidence type="ECO:0000256" key="12">
    <source>
        <dbReference type="SAM" id="MobiDB-lite"/>
    </source>
</evidence>
<dbReference type="PROSITE" id="PS00135">
    <property type="entry name" value="TRYPSIN_SER"/>
    <property type="match status" value="1"/>
</dbReference>
<sequence length="381" mass="41088">MVMLLFLVLLKLIPANCLDFVQGRIVGGYTPSPNSIKYIVSLQSSKGQHFCGGSLVHKYWVLTAAHCNIGMDQMMVVAGDYTLGAYEGTEQYSKPLSLFPHPQYNRSTNNADIMLIKLSAPVELNRYVSLAPLPKQNAGLLAGRMCRVSGWGSTSHSGGLTPLTLRTVKLPIVSNSKCNGSSSFSGNITANMICAGSSMGGKDACKGDSGGPLVCDGRVYGLVSWGNGCGDPRFPGVYTAVSRFRRFSIRRSLQPPKSPESAKAHSSASVHSRLQHSSVGKFGVSGAGGELSEGNCMHSPRVLDNHSRRHVREDKMTHYGNDGDEEHLSFTCRLQDTNNFFGGNQNKRPPKLGQIGRSKRVIEEDNDGEALDKSTEKSSSA</sequence>
<feature type="chain" id="PRO_5041640453" description="trypsin" evidence="13">
    <location>
        <begin position="18"/>
        <end position="381"/>
    </location>
</feature>
<dbReference type="InterPro" id="IPR018114">
    <property type="entry name" value="TRYPSIN_HIS"/>
</dbReference>
<evidence type="ECO:0000313" key="15">
    <source>
        <dbReference type="EMBL" id="KAK2873986.1"/>
    </source>
</evidence>
<keyword evidence="8" id="KW-1015">Disulfide bond</keyword>
<dbReference type="InterPro" id="IPR001314">
    <property type="entry name" value="Peptidase_S1A"/>
</dbReference>
<dbReference type="PANTHER" id="PTHR24264">
    <property type="entry name" value="TRYPSIN-RELATED"/>
    <property type="match status" value="1"/>
</dbReference>
<dbReference type="EMBL" id="JAUYZG010000021">
    <property type="protein sequence ID" value="KAK2873986.1"/>
    <property type="molecule type" value="Genomic_DNA"/>
</dbReference>
<keyword evidence="6 11" id="KW-0720">Serine protease</keyword>
<dbReference type="GO" id="GO:0004860">
    <property type="term" value="F:protein kinase inhibitor activity"/>
    <property type="evidence" value="ECO:0007669"/>
    <property type="project" value="UniProtKB-KW"/>
</dbReference>
<dbReference type="SMART" id="SM00020">
    <property type="entry name" value="Tryp_SPc"/>
    <property type="match status" value="1"/>
</dbReference>
<feature type="domain" description="Peptidase S1" evidence="14">
    <location>
        <begin position="25"/>
        <end position="254"/>
    </location>
</feature>
<dbReference type="InterPro" id="IPR033116">
    <property type="entry name" value="TRYPSIN_SER"/>
</dbReference>
<feature type="signal peptide" evidence="13">
    <location>
        <begin position="1"/>
        <end position="17"/>
    </location>
</feature>
<comment type="similarity">
    <text evidence="3">Belongs to the CAMK2N family.</text>
</comment>
<comment type="catalytic activity">
    <reaction evidence="9">
        <text>Preferential cleavage: Arg-|-Xaa, Lys-|-Xaa.</text>
        <dbReference type="EC" id="3.4.21.4"/>
    </reaction>
</comment>
<name>A0AA88TE37_9TELE</name>
<dbReference type="Pfam" id="PF00089">
    <property type="entry name" value="Trypsin"/>
    <property type="match status" value="1"/>
</dbReference>
<dbReference type="FunFam" id="2.40.10.10:FF:000077">
    <property type="entry name" value="Predicted protein"/>
    <property type="match status" value="1"/>
</dbReference>
<dbReference type="PROSITE" id="PS00134">
    <property type="entry name" value="TRYPSIN_HIS"/>
    <property type="match status" value="1"/>
</dbReference>
<evidence type="ECO:0000256" key="8">
    <source>
        <dbReference type="ARBA" id="ARBA00023157"/>
    </source>
</evidence>
<evidence type="ECO:0000256" key="5">
    <source>
        <dbReference type="ARBA" id="ARBA00022801"/>
    </source>
</evidence>
<comment type="similarity">
    <text evidence="2">Belongs to the peptidase S1 family.</text>
</comment>
<dbReference type="GO" id="GO:0005615">
    <property type="term" value="C:extracellular space"/>
    <property type="evidence" value="ECO:0007669"/>
    <property type="project" value="TreeGrafter"/>
</dbReference>
<dbReference type="PANTHER" id="PTHR24264:SF67">
    <property type="entry name" value="TRYPSIN-3-LIKE"/>
    <property type="match status" value="1"/>
</dbReference>
<dbReference type="InterPro" id="IPR009003">
    <property type="entry name" value="Peptidase_S1_PA"/>
</dbReference>
<evidence type="ECO:0000256" key="11">
    <source>
        <dbReference type="RuleBase" id="RU363034"/>
    </source>
</evidence>
<dbReference type="InterPro" id="IPR001254">
    <property type="entry name" value="Trypsin_dom"/>
</dbReference>
<feature type="compositionally biased region" description="Basic and acidic residues" evidence="12">
    <location>
        <begin position="370"/>
        <end position="381"/>
    </location>
</feature>
<evidence type="ECO:0000256" key="4">
    <source>
        <dbReference type="ARBA" id="ARBA00022670"/>
    </source>
</evidence>
<keyword evidence="5 11" id="KW-0378">Hydrolase</keyword>
<evidence type="ECO:0000256" key="1">
    <source>
        <dbReference type="ARBA" id="ARBA00004239"/>
    </source>
</evidence>
<proteinExistence type="inferred from homology"/>
<organism evidence="15 16">
    <name type="scientific">Cirrhinus molitorella</name>
    <name type="common">mud carp</name>
    <dbReference type="NCBI Taxonomy" id="172907"/>
    <lineage>
        <taxon>Eukaryota</taxon>
        <taxon>Metazoa</taxon>
        <taxon>Chordata</taxon>
        <taxon>Craniata</taxon>
        <taxon>Vertebrata</taxon>
        <taxon>Euteleostomi</taxon>
        <taxon>Actinopterygii</taxon>
        <taxon>Neopterygii</taxon>
        <taxon>Teleostei</taxon>
        <taxon>Ostariophysi</taxon>
        <taxon>Cypriniformes</taxon>
        <taxon>Cyprinidae</taxon>
        <taxon>Labeoninae</taxon>
        <taxon>Labeonini</taxon>
        <taxon>Cirrhinus</taxon>
    </lineage>
</organism>
<evidence type="ECO:0000256" key="9">
    <source>
        <dbReference type="ARBA" id="ARBA00036320"/>
    </source>
</evidence>
<evidence type="ECO:0000256" key="2">
    <source>
        <dbReference type="ARBA" id="ARBA00007664"/>
    </source>
</evidence>
<dbReference type="InterPro" id="IPR050127">
    <property type="entry name" value="Serine_Proteases_S1"/>
</dbReference>
<dbReference type="Proteomes" id="UP001187343">
    <property type="component" value="Unassembled WGS sequence"/>
</dbReference>
<dbReference type="CDD" id="cd00190">
    <property type="entry name" value="Tryp_SPc"/>
    <property type="match status" value="1"/>
</dbReference>
<dbReference type="SUPFAM" id="SSF50494">
    <property type="entry name" value="Trypsin-like serine proteases"/>
    <property type="match status" value="1"/>
</dbReference>
<dbReference type="Gene3D" id="2.40.10.10">
    <property type="entry name" value="Trypsin-like serine proteases"/>
    <property type="match status" value="2"/>
</dbReference>
<reference evidence="15" key="1">
    <citation type="submission" date="2023-08" db="EMBL/GenBank/DDBJ databases">
        <title>Chromosome-level Genome Assembly of mud carp (Cirrhinus molitorella).</title>
        <authorList>
            <person name="Liu H."/>
        </authorList>
    </citation>
    <scope>NUCLEOTIDE SEQUENCE</scope>
    <source>
        <strain evidence="15">Prfri</strain>
        <tissue evidence="15">Muscle</tissue>
    </source>
</reference>
<evidence type="ECO:0000256" key="13">
    <source>
        <dbReference type="SAM" id="SignalP"/>
    </source>
</evidence>
<gene>
    <name evidence="15" type="ORF">Q8A67_021139</name>
</gene>
<dbReference type="PRINTS" id="PR00722">
    <property type="entry name" value="CHYMOTRYPSIN"/>
</dbReference>
<dbReference type="InterPro" id="IPR043504">
    <property type="entry name" value="Peptidase_S1_PA_chymotrypsin"/>
</dbReference>
<evidence type="ECO:0000256" key="10">
    <source>
        <dbReference type="ARBA" id="ARBA00038868"/>
    </source>
</evidence>
<keyword evidence="4 11" id="KW-0645">Protease</keyword>
<dbReference type="PROSITE" id="PS50240">
    <property type="entry name" value="TRYPSIN_DOM"/>
    <property type="match status" value="1"/>
</dbReference>
<dbReference type="GO" id="GO:0006508">
    <property type="term" value="P:proteolysis"/>
    <property type="evidence" value="ECO:0007669"/>
    <property type="project" value="UniProtKB-KW"/>
</dbReference>
<accession>A0AA88TE37</accession>
<evidence type="ECO:0000256" key="3">
    <source>
        <dbReference type="ARBA" id="ARBA00009996"/>
    </source>
</evidence>
<dbReference type="InterPro" id="IPR026779">
    <property type="entry name" value="Camk2n"/>
</dbReference>
<feature type="region of interest" description="Disordered" evidence="12">
    <location>
        <begin position="340"/>
        <end position="381"/>
    </location>
</feature>
<feature type="region of interest" description="Disordered" evidence="12">
    <location>
        <begin position="251"/>
        <end position="285"/>
    </location>
</feature>
<protein>
    <recommendedName>
        <fullName evidence="10">trypsin</fullName>
        <ecNumber evidence="10">3.4.21.4</ecNumber>
    </recommendedName>
</protein>
<comment type="caution">
    <text evidence="15">The sequence shown here is derived from an EMBL/GenBank/DDBJ whole genome shotgun (WGS) entry which is preliminary data.</text>
</comment>
<keyword evidence="13" id="KW-0732">Signal</keyword>
<dbReference type="EC" id="3.4.21.4" evidence="10"/>
<evidence type="ECO:0000256" key="6">
    <source>
        <dbReference type="ARBA" id="ARBA00022825"/>
    </source>
</evidence>
<comment type="subcellular location">
    <subcellularLocation>
        <location evidence="1">Secreted</location>
        <location evidence="1">Extracellular space</location>
    </subcellularLocation>
</comment>